<dbReference type="Proteomes" id="UP000602653">
    <property type="component" value="Chromosome"/>
</dbReference>
<keyword evidence="9 19" id="KW-0547">Nucleotide-binding</keyword>
<evidence type="ECO:0000256" key="3">
    <source>
        <dbReference type="ARBA" id="ARBA00009968"/>
    </source>
</evidence>
<evidence type="ECO:0000256" key="2">
    <source>
        <dbReference type="ARBA" id="ARBA00005270"/>
    </source>
</evidence>
<keyword evidence="15" id="KW-0511">Multifunctional enzyme</keyword>
<feature type="transmembrane region" description="Helical" evidence="20">
    <location>
        <begin position="12"/>
        <end position="33"/>
    </location>
</feature>
<dbReference type="HAMAP" id="MF_00252">
    <property type="entry name" value="Lys_tRNA_synth_class2"/>
    <property type="match status" value="1"/>
</dbReference>
<evidence type="ECO:0000256" key="16">
    <source>
        <dbReference type="ARBA" id="ARBA00024681"/>
    </source>
</evidence>
<evidence type="ECO:0000256" key="15">
    <source>
        <dbReference type="ARBA" id="ARBA00023268"/>
    </source>
</evidence>
<keyword evidence="14" id="KW-0046">Antibiotic resistance</keyword>
<evidence type="ECO:0000256" key="17">
    <source>
        <dbReference type="ARBA" id="ARBA00047540"/>
    </source>
</evidence>
<evidence type="ECO:0000256" key="8">
    <source>
        <dbReference type="ARBA" id="ARBA00022723"/>
    </source>
</evidence>
<accession>A0ABX7IEX7</accession>
<keyword evidence="5 19" id="KW-0436">Ligase</keyword>
<comment type="catalytic activity">
    <reaction evidence="17">
        <text>L-lysyl-tRNA(Lys) + a 1,2-diacyl-sn-glycero-3-phospho-(1'-sn-glycerol) = a 1,2-diacyl-sn-glycero-3-phospho-1'-(3'-O-L-lysyl)-sn-glycerol + tRNA(Lys)</text>
        <dbReference type="Rhea" id="RHEA:10668"/>
        <dbReference type="Rhea" id="RHEA-COMP:9696"/>
        <dbReference type="Rhea" id="RHEA-COMP:9697"/>
        <dbReference type="ChEBI" id="CHEBI:64716"/>
        <dbReference type="ChEBI" id="CHEBI:75792"/>
        <dbReference type="ChEBI" id="CHEBI:78442"/>
        <dbReference type="ChEBI" id="CHEBI:78529"/>
        <dbReference type="EC" id="2.3.2.3"/>
    </reaction>
</comment>
<dbReference type="InterPro" id="IPR002313">
    <property type="entry name" value="Lys-tRNA-ligase_II"/>
</dbReference>
<dbReference type="NCBIfam" id="NF001756">
    <property type="entry name" value="PRK00484.1"/>
    <property type="match status" value="1"/>
</dbReference>
<feature type="binding site" evidence="19">
    <location>
        <position position="976"/>
    </location>
    <ligand>
        <name>Mg(2+)</name>
        <dbReference type="ChEBI" id="CHEBI:18420"/>
        <label>1</label>
    </ligand>
</feature>
<evidence type="ECO:0000256" key="19">
    <source>
        <dbReference type="HAMAP-Rule" id="MF_00252"/>
    </source>
</evidence>
<dbReference type="EC" id="6.1.1.6" evidence="19"/>
<dbReference type="InterPro" id="IPR004365">
    <property type="entry name" value="NA-bd_OB_tRNA"/>
</dbReference>
<evidence type="ECO:0000256" key="1">
    <source>
        <dbReference type="ARBA" id="ARBA00004651"/>
    </source>
</evidence>
<dbReference type="InterPro" id="IPR018149">
    <property type="entry name" value="Lys-tRNA-synth_II_C"/>
</dbReference>
<evidence type="ECO:0000256" key="11">
    <source>
        <dbReference type="ARBA" id="ARBA00022989"/>
    </source>
</evidence>
<dbReference type="Gene3D" id="2.40.50.140">
    <property type="entry name" value="Nucleic acid-binding proteins"/>
    <property type="match status" value="1"/>
</dbReference>
<evidence type="ECO:0000313" key="22">
    <source>
        <dbReference type="EMBL" id="QRV01516.1"/>
    </source>
</evidence>
<keyword evidence="20" id="KW-0472">Membrane</keyword>
<dbReference type="Gene3D" id="3.30.930.10">
    <property type="entry name" value="Bira Bifunctional Protein, Domain 2"/>
    <property type="match status" value="1"/>
</dbReference>
<protein>
    <recommendedName>
        <fullName evidence="19">Lysine--tRNA ligase</fullName>
        <ecNumber evidence="19">6.1.1.6</ecNumber>
    </recommendedName>
    <alternativeName>
        <fullName evidence="19">Lysyl-tRNA synthetase</fullName>
        <shortName evidence="19">LysRS</shortName>
    </alternativeName>
</protein>
<dbReference type="PANTHER" id="PTHR42918:SF15">
    <property type="entry name" value="LYSINE--TRNA LIGASE, CHLOROPLASTIC_MITOCHONDRIAL"/>
    <property type="match status" value="1"/>
</dbReference>
<keyword evidence="13 19" id="KW-0030">Aminoacyl-tRNA synthetase</keyword>
<evidence type="ECO:0000256" key="6">
    <source>
        <dbReference type="ARBA" id="ARBA00022679"/>
    </source>
</evidence>
<dbReference type="SUPFAM" id="SSF50249">
    <property type="entry name" value="Nucleic acid-binding proteins"/>
    <property type="match status" value="1"/>
</dbReference>
<reference evidence="22 23" key="1">
    <citation type="submission" date="2021-02" db="EMBL/GenBank/DDBJ databases">
        <title>Complete Genome Sequence of Arcanobacterium phocisimile strain DSM 26142T from a harbour seal.</title>
        <authorList>
            <person name="Borowiak M."/>
            <person name="Alssahen M."/>
            <person name="Malorny B."/>
            <person name="Laemmler C."/>
            <person name="Siebert U."/>
            <person name="Ploetz M."/>
            <person name="Abdulmawjood A."/>
        </authorList>
    </citation>
    <scope>NUCLEOTIDE SEQUENCE [LARGE SCALE GENOMIC DNA]</scope>
    <source>
        <strain evidence="22 23">DSM 26142</strain>
    </source>
</reference>
<comment type="catalytic activity">
    <reaction evidence="18 19">
        <text>tRNA(Lys) + L-lysine + ATP = L-lysyl-tRNA(Lys) + AMP + diphosphate</text>
        <dbReference type="Rhea" id="RHEA:20792"/>
        <dbReference type="Rhea" id="RHEA-COMP:9696"/>
        <dbReference type="Rhea" id="RHEA-COMP:9697"/>
        <dbReference type="ChEBI" id="CHEBI:30616"/>
        <dbReference type="ChEBI" id="CHEBI:32551"/>
        <dbReference type="ChEBI" id="CHEBI:33019"/>
        <dbReference type="ChEBI" id="CHEBI:78442"/>
        <dbReference type="ChEBI" id="CHEBI:78529"/>
        <dbReference type="ChEBI" id="CHEBI:456215"/>
        <dbReference type="EC" id="6.1.1.6"/>
    </reaction>
</comment>
<keyword evidence="19" id="KW-0460">Magnesium</keyword>
<dbReference type="NCBIfam" id="TIGR00499">
    <property type="entry name" value="lysS_bact"/>
    <property type="match status" value="1"/>
</dbReference>
<dbReference type="NCBIfam" id="NF002821">
    <property type="entry name" value="PRK02983.1"/>
    <property type="match status" value="1"/>
</dbReference>
<keyword evidence="19" id="KW-0648">Protein biosynthesis</keyword>
<keyword evidence="4" id="KW-1003">Cell membrane</keyword>
<dbReference type="InterPro" id="IPR004364">
    <property type="entry name" value="Aa-tRNA-synt_II"/>
</dbReference>
<keyword evidence="6 22" id="KW-0808">Transferase</keyword>
<keyword evidence="23" id="KW-1185">Reference proteome</keyword>
<evidence type="ECO:0000313" key="23">
    <source>
        <dbReference type="Proteomes" id="UP000602653"/>
    </source>
</evidence>
<evidence type="ECO:0000256" key="14">
    <source>
        <dbReference type="ARBA" id="ARBA00023251"/>
    </source>
</evidence>
<keyword evidence="8 19" id="KW-0479">Metal-binding</keyword>
<feature type="binding site" evidence="19">
    <location>
        <position position="983"/>
    </location>
    <ligand>
        <name>Mg(2+)</name>
        <dbReference type="ChEBI" id="CHEBI:18420"/>
        <label>1</label>
    </ligand>
</feature>
<dbReference type="InterPro" id="IPR044136">
    <property type="entry name" value="Lys-tRNA-ligase_II_N"/>
</dbReference>
<comment type="similarity">
    <text evidence="3">In the C-terminal section; belongs to the class-II aminoacyl-tRNA synthetase family.</text>
</comment>
<feature type="transmembrane region" description="Helical" evidence="20">
    <location>
        <begin position="77"/>
        <end position="96"/>
    </location>
</feature>
<dbReference type="InterPro" id="IPR012340">
    <property type="entry name" value="NA-bd_OB-fold"/>
</dbReference>
<feature type="transmembrane region" description="Helical" evidence="20">
    <location>
        <begin position="144"/>
        <end position="168"/>
    </location>
</feature>
<dbReference type="Pfam" id="PF01336">
    <property type="entry name" value="tRNA_anti-codon"/>
    <property type="match status" value="1"/>
</dbReference>
<dbReference type="PROSITE" id="PS50862">
    <property type="entry name" value="AA_TRNA_LIGASE_II"/>
    <property type="match status" value="1"/>
</dbReference>
<evidence type="ECO:0000256" key="9">
    <source>
        <dbReference type="ARBA" id="ARBA00022741"/>
    </source>
</evidence>
<feature type="domain" description="Aminoacyl-transfer RNA synthetases class-II family profile" evidence="21">
    <location>
        <begin position="748"/>
        <end position="1063"/>
    </location>
</feature>
<feature type="binding site" evidence="19">
    <location>
        <position position="983"/>
    </location>
    <ligand>
        <name>Mg(2+)</name>
        <dbReference type="ChEBI" id="CHEBI:18420"/>
        <label>2</label>
    </ligand>
</feature>
<dbReference type="EMBL" id="CP070228">
    <property type="protein sequence ID" value="QRV01516.1"/>
    <property type="molecule type" value="Genomic_DNA"/>
</dbReference>
<dbReference type="InterPro" id="IPR045864">
    <property type="entry name" value="aa-tRNA-synth_II/BPL/LPL"/>
</dbReference>
<evidence type="ECO:0000259" key="21">
    <source>
        <dbReference type="PROSITE" id="PS50862"/>
    </source>
</evidence>
<evidence type="ECO:0000256" key="18">
    <source>
        <dbReference type="ARBA" id="ARBA00048573"/>
    </source>
</evidence>
<dbReference type="GO" id="GO:0050071">
    <property type="term" value="F:phosphatidylglycerol lysyltransferase activity"/>
    <property type="evidence" value="ECO:0007669"/>
    <property type="project" value="UniProtKB-EC"/>
</dbReference>
<keyword evidence="11 20" id="KW-1133">Transmembrane helix</keyword>
<feature type="transmembrane region" description="Helical" evidence="20">
    <location>
        <begin position="108"/>
        <end position="132"/>
    </location>
</feature>
<comment type="cofactor">
    <cofactor evidence="19">
        <name>Mg(2+)</name>
        <dbReference type="ChEBI" id="CHEBI:18420"/>
    </cofactor>
    <text evidence="19">Binds 3 Mg(2+) ions per subunit.</text>
</comment>
<evidence type="ECO:0000256" key="12">
    <source>
        <dbReference type="ARBA" id="ARBA00023098"/>
    </source>
</evidence>
<name>A0ABX7IEX7_9ACTO</name>
<evidence type="ECO:0000256" key="10">
    <source>
        <dbReference type="ARBA" id="ARBA00022840"/>
    </source>
</evidence>
<dbReference type="RefSeq" id="WP_204423235.1">
    <property type="nucleotide sequence ID" value="NZ_CP070228.1"/>
</dbReference>
<dbReference type="SUPFAM" id="SSF55681">
    <property type="entry name" value="Class II aaRS and biotin synthetases"/>
    <property type="match status" value="1"/>
</dbReference>
<keyword evidence="10 19" id="KW-0067">ATP-binding</keyword>
<dbReference type="Pfam" id="PF09924">
    <property type="entry name" value="LPG_synthase_C"/>
    <property type="match status" value="1"/>
</dbReference>
<comment type="subunit">
    <text evidence="19">Homodimer.</text>
</comment>
<keyword evidence="12" id="KW-0443">Lipid metabolism</keyword>
<sequence length="1065" mass="117587">MAKTTRYSRSSLILITAQISAIWLVLGLVLRYISPGLIAFVDQLFFFISIPGYPTLFVTLLMVILTSGMLRGQRSALIFYLAAIQLPSVIVSSIELTLFSDDFALLPMLIRIGIISNLIFGLLYIALGIWSLGEFPRRVSGRWILSLAILTAGLTLSAVVVCIMLTSIHFQTPDNLFATAINTAMGLSPDDPTENVRFWVPATVRIVAGVISASGLFIALMVLLKSERVPSVSPQEHLLIRRLLLDPPSPDSLGYFATRYDRNVVAAPDQRAAVTYRVVNGVCMAAGDPIGDPQSWNAAIAAWRDYARANSWAIAAVSASEAGARAYKAASLYPVPLGDETIIDVADFHLKELPEVRRALSGPRRAGYTVKVRRQASIPADELTALALRADAWRVGDERGFTMASERVGDPRDSRTVVVTAHDAHGEPVGLLTFAPWGLHGLSLDVMRRSPNAVSGVTELMVATLAQESPNLGVEQISLNFVVMRETIERGSKVGASPLQRVALKFLMFTSRWWQIYSLYRSNVKYRPRWQTRYLCIDNAFFGARTLVAYAAAEGFLPTISRYFPPVGDPEEIIALEKSLIHRPAPEPHIPEQRRVRRRKLAKLEKAGLTGYPTAVPRTHSIAQVLQCENLSEGKISITGRVHYIRDFGGVVFADVVEEHHKIQIIFERSAGQAWSDFRALVNRGDLLSVTGTLGTSRNGTQSLLAIGWAMAAKSLVPMPKTALTNPHLRAKLRHIDYALNARAYELFTLRARVVAYVRQTLYKSGYLEAETPILQAIHGGANARPFHTHINAYDQPLTLRIAPELYLKRLVVGGTPKVFEIGRNFRNEGVDNTHNPEFTSLEAYEAYGDWNTMRELTEDLFRGAAEVVNGKPEIIAADGTVLDLSQPWPVIPVFDAVSKVIGRKITPGADMSEYTDLAEEYEIEAETVGQLVTELYDEFVEPNTVFPTFYTGFPVETSPLTMADPDNPHIAQRWDLVGLGMELGTAYTELAHPLEQRKRFTEQSLLAAGGDPEAMEIDEPFLTALEFGMPPTGGLGLGVDRMVMFLTGTTIREVLAFPFVKPEK</sequence>
<comment type="subcellular location">
    <subcellularLocation>
        <location evidence="1">Cell membrane</location>
        <topology evidence="1">Multi-pass membrane protein</topology>
    </subcellularLocation>
    <subcellularLocation>
        <location evidence="19">Cytoplasm</location>
    </subcellularLocation>
</comment>
<comment type="similarity">
    <text evidence="19">Belongs to the class-II aminoacyl-tRNA synthetase family.</text>
</comment>
<proteinExistence type="inferred from homology"/>
<comment type="similarity">
    <text evidence="2">In the N-terminal section; belongs to the LPG synthetase family.</text>
</comment>
<dbReference type="InterPro" id="IPR006195">
    <property type="entry name" value="aa-tRNA-synth_II"/>
</dbReference>
<dbReference type="CDD" id="cd04322">
    <property type="entry name" value="LysRS_N"/>
    <property type="match status" value="1"/>
</dbReference>
<evidence type="ECO:0000256" key="4">
    <source>
        <dbReference type="ARBA" id="ARBA00022475"/>
    </source>
</evidence>
<evidence type="ECO:0000256" key="7">
    <source>
        <dbReference type="ARBA" id="ARBA00022692"/>
    </source>
</evidence>
<dbReference type="PRINTS" id="PR00982">
    <property type="entry name" value="TRNASYNTHLYS"/>
</dbReference>
<keyword evidence="7 20" id="KW-0812">Transmembrane</keyword>
<keyword evidence="19" id="KW-0963">Cytoplasm</keyword>
<feature type="transmembrane region" description="Helical" evidence="20">
    <location>
        <begin position="45"/>
        <end position="65"/>
    </location>
</feature>
<dbReference type="Pfam" id="PF00152">
    <property type="entry name" value="tRNA-synt_2"/>
    <property type="match status" value="1"/>
</dbReference>
<dbReference type="GO" id="GO:0004824">
    <property type="term" value="F:lysine-tRNA ligase activity"/>
    <property type="evidence" value="ECO:0007669"/>
    <property type="project" value="UniProtKB-EC"/>
</dbReference>
<keyword evidence="22" id="KW-0012">Acyltransferase</keyword>
<dbReference type="PANTHER" id="PTHR42918">
    <property type="entry name" value="LYSYL-TRNA SYNTHETASE"/>
    <property type="match status" value="1"/>
</dbReference>
<evidence type="ECO:0000256" key="5">
    <source>
        <dbReference type="ARBA" id="ARBA00022598"/>
    </source>
</evidence>
<evidence type="ECO:0000256" key="13">
    <source>
        <dbReference type="ARBA" id="ARBA00023146"/>
    </source>
</evidence>
<evidence type="ECO:0000256" key="20">
    <source>
        <dbReference type="SAM" id="Phobius"/>
    </source>
</evidence>
<gene>
    <name evidence="22" type="primary">lysX</name>
    <name evidence="19" type="synonym">lysS</name>
    <name evidence="22" type="ORF">JTE88_05220</name>
</gene>
<comment type="function">
    <text evidence="16">Catalyzes the production of L-lysyl-tRNA(Lys)transfer and the transfer of a lysyl group from L-lysyl-tRNA(Lys) to membrane-bound phosphatidylglycerol (PG), which produces lysylphosphatidylglycerol (LPG), one of the components of the bacterial membrane with a positive net charge. LPG synthesis contributes to the resistance to cationic antimicrobial peptides (CAMPs) and likely protects M.tuberculosis against the CAMPs produced by competiting microorganisms (bacteriocins). In fact, the modification of anionic phosphatidylglycerol with positively charged L-lysine results in repulsion of the peptides.</text>
</comment>
<organism evidence="22 23">
    <name type="scientific">Arcanobacterium phocisimile</name>
    <dbReference type="NCBI Taxonomy" id="1302235"/>
    <lineage>
        <taxon>Bacteria</taxon>
        <taxon>Bacillati</taxon>
        <taxon>Actinomycetota</taxon>
        <taxon>Actinomycetes</taxon>
        <taxon>Actinomycetales</taxon>
        <taxon>Actinomycetaceae</taxon>
        <taxon>Arcanobacterium</taxon>
    </lineage>
</organism>
<dbReference type="InterPro" id="IPR024320">
    <property type="entry name" value="LPG_synthase_C"/>
</dbReference>